<feature type="domain" description="KANL3/Tex30 alpha/beta hydrolase-like" evidence="1">
    <location>
        <begin position="48"/>
        <end position="239"/>
    </location>
</feature>
<dbReference type="InterPro" id="IPR046879">
    <property type="entry name" value="KANL3/Tex30_Abhydrolase"/>
</dbReference>
<organism evidence="2">
    <name type="scientific">marine metagenome</name>
    <dbReference type="NCBI Taxonomy" id="408172"/>
    <lineage>
        <taxon>unclassified sequences</taxon>
        <taxon>metagenomes</taxon>
        <taxon>ecological metagenomes</taxon>
    </lineage>
</organism>
<dbReference type="Pfam" id="PF20408">
    <property type="entry name" value="Abhydrolase_11"/>
    <property type="match status" value="1"/>
</dbReference>
<dbReference type="AlphaFoldDB" id="A0A381PVF5"/>
<evidence type="ECO:0000259" key="1">
    <source>
        <dbReference type="Pfam" id="PF20408"/>
    </source>
</evidence>
<dbReference type="Gene3D" id="3.40.50.1820">
    <property type="entry name" value="alpha/beta hydrolase"/>
    <property type="match status" value="1"/>
</dbReference>
<name>A0A381PVF5_9ZZZZ</name>
<protein>
    <recommendedName>
        <fullName evidence="1">KANL3/Tex30 alpha/beta hydrolase-like domain-containing protein</fullName>
    </recommendedName>
</protein>
<dbReference type="InterPro" id="IPR029058">
    <property type="entry name" value="AB_hydrolase_fold"/>
</dbReference>
<dbReference type="EMBL" id="UINC01001105">
    <property type="protein sequence ID" value="SUZ70900.1"/>
    <property type="molecule type" value="Genomic_DNA"/>
</dbReference>
<dbReference type="SUPFAM" id="SSF53474">
    <property type="entry name" value="alpha/beta-Hydrolases"/>
    <property type="match status" value="1"/>
</dbReference>
<accession>A0A381PVF5</accession>
<dbReference type="PANTHER" id="PTHR13136:SF11">
    <property type="entry name" value="TESTIS-EXPRESSED PROTEIN 30"/>
    <property type="match status" value="1"/>
</dbReference>
<dbReference type="PANTHER" id="PTHR13136">
    <property type="entry name" value="TESTIS DEVELOPMENT PROTEIN PRTD"/>
    <property type="match status" value="1"/>
</dbReference>
<reference evidence="2" key="1">
    <citation type="submission" date="2018-05" db="EMBL/GenBank/DDBJ databases">
        <authorList>
            <person name="Lanie J.A."/>
            <person name="Ng W.-L."/>
            <person name="Kazmierczak K.M."/>
            <person name="Andrzejewski T.M."/>
            <person name="Davidsen T.M."/>
            <person name="Wayne K.J."/>
            <person name="Tettelin H."/>
            <person name="Glass J.I."/>
            <person name="Rusch D."/>
            <person name="Podicherti R."/>
            <person name="Tsui H.-C.T."/>
            <person name="Winkler M.E."/>
        </authorList>
    </citation>
    <scope>NUCLEOTIDE SEQUENCE</scope>
</reference>
<gene>
    <name evidence="2" type="ORF">METZ01_LOCUS23754</name>
</gene>
<proteinExistence type="predicted"/>
<evidence type="ECO:0000313" key="2">
    <source>
        <dbReference type="EMBL" id="SUZ70900.1"/>
    </source>
</evidence>
<dbReference type="InterPro" id="IPR026555">
    <property type="entry name" value="NSL3/Tex30"/>
</dbReference>
<sequence>MSHQEVETVKHEVKPIEHKIEPTEHSFEATQSSGVVSALLMCPANADCLLVLGHGAGAGMRHVFMETLADHLADRRIATFRYQFPYTEQGRRRPDFQPILLKTVRSAISAASALSDGLPLFAGGKSMGGRMTSLAAAKEPLADVRGIVFFGFPLHPIQNPGIERSDHLKEAGVPLLFLQGTRDKLAQLDLLEPVCQDLAQGATLHLVEGADHGFHVLKRSGRTDDDVQDELADTTRTWIDSLAP</sequence>